<gene>
    <name evidence="7" type="ORF">LHJ74_05755</name>
</gene>
<feature type="transmembrane region" description="Helical" evidence="6">
    <location>
        <begin position="223"/>
        <end position="245"/>
    </location>
</feature>
<keyword evidence="2" id="KW-1003">Cell membrane</keyword>
<feature type="transmembrane region" description="Helical" evidence="6">
    <location>
        <begin position="309"/>
        <end position="331"/>
    </location>
</feature>
<evidence type="ECO:0000256" key="1">
    <source>
        <dbReference type="ARBA" id="ARBA00004651"/>
    </source>
</evidence>
<keyword evidence="3 6" id="KW-0812">Transmembrane</keyword>
<dbReference type="Gene3D" id="1.20.1250.20">
    <property type="entry name" value="MFS general substrate transporter like domains"/>
    <property type="match status" value="1"/>
</dbReference>
<feature type="transmembrane region" description="Helical" evidence="6">
    <location>
        <begin position="257"/>
        <end position="278"/>
    </location>
</feature>
<reference evidence="7 8" key="1">
    <citation type="submission" date="2021-10" db="EMBL/GenBank/DDBJ databases">
        <title>Streptomyces gossypii sp. nov., isolated from soil collected from cotton field.</title>
        <authorList>
            <person name="Ge X."/>
            <person name="Chen X."/>
            <person name="Liu W."/>
        </authorList>
    </citation>
    <scope>NUCLEOTIDE SEQUENCE [LARGE SCALE GENOMIC DNA]</scope>
    <source>
        <strain evidence="7 8">N2-109</strain>
    </source>
</reference>
<dbReference type="Pfam" id="PF07690">
    <property type="entry name" value="MFS_1"/>
    <property type="match status" value="1"/>
</dbReference>
<keyword evidence="5 6" id="KW-0472">Membrane</keyword>
<evidence type="ECO:0000313" key="8">
    <source>
        <dbReference type="Proteomes" id="UP001156389"/>
    </source>
</evidence>
<evidence type="ECO:0000313" key="7">
    <source>
        <dbReference type="EMBL" id="MCT2589439.1"/>
    </source>
</evidence>
<proteinExistence type="predicted"/>
<evidence type="ECO:0000256" key="3">
    <source>
        <dbReference type="ARBA" id="ARBA00022692"/>
    </source>
</evidence>
<dbReference type="Proteomes" id="UP001156389">
    <property type="component" value="Unassembled WGS sequence"/>
</dbReference>
<feature type="transmembrane region" description="Helical" evidence="6">
    <location>
        <begin position="343"/>
        <end position="367"/>
    </location>
</feature>
<name>A0ABT2JNH6_9ACTN</name>
<evidence type="ECO:0000256" key="2">
    <source>
        <dbReference type="ARBA" id="ARBA00022475"/>
    </source>
</evidence>
<feature type="transmembrane region" description="Helical" evidence="6">
    <location>
        <begin position="373"/>
        <end position="391"/>
    </location>
</feature>
<keyword evidence="8" id="KW-1185">Reference proteome</keyword>
<accession>A0ABT2JNH6</accession>
<feature type="transmembrane region" description="Helical" evidence="6">
    <location>
        <begin position="285"/>
        <end position="303"/>
    </location>
</feature>
<dbReference type="PANTHER" id="PTHR23513:SF6">
    <property type="entry name" value="MAJOR FACILITATOR SUPERFAMILY ASSOCIATED DOMAIN-CONTAINING PROTEIN"/>
    <property type="match status" value="1"/>
</dbReference>
<dbReference type="InterPro" id="IPR036259">
    <property type="entry name" value="MFS_trans_sf"/>
</dbReference>
<dbReference type="RefSeq" id="WP_260216565.1">
    <property type="nucleotide sequence ID" value="NZ_JAJAGO010000002.1"/>
</dbReference>
<comment type="subcellular location">
    <subcellularLocation>
        <location evidence="1">Cell membrane</location>
        <topology evidence="1">Multi-pass membrane protein</topology>
    </subcellularLocation>
</comment>
<sequence length="399" mass="40600">MGWGAGRVLRNRNAGLYLTGVVVSGFGSSAMGLAAGVWVKSLTGSDSLAALTTFCVWAPVLAGPLIGTLADRTRRWPLLIWTNLLMAVLLLTLLAVRSSDGVWILFAVLTLYGVSAVLTDAAEAALVVHALPSDLRGDFNGLRMTANEGMKLIAPLIGAGLFVQFGGPAVALLDAVTFALAAGAFALMRVSEPVPQSADGRRWTRQVVEGAHWLSRHAELRSLVGAGAVTMCVAGLNGAAVYAVVDIGLGQSPAFAGVLYAVQGGGSVLSGVAAGALLRRMHERVFAAAGITLFALGVALRAAPSVPLALIASAMIGAGLPCVLIASMTAVQREVPDVLLGRVAATANTVLFAPNALALGAGAGLIALMDHRILLLAAGAVAALAALGCLLKPSPPERQ</sequence>
<comment type="caution">
    <text evidence="7">The sequence shown here is derived from an EMBL/GenBank/DDBJ whole genome shotgun (WGS) entry which is preliminary data.</text>
</comment>
<feature type="transmembrane region" description="Helical" evidence="6">
    <location>
        <begin position="16"/>
        <end position="36"/>
    </location>
</feature>
<protein>
    <submittedName>
        <fullName evidence="7">MFS transporter</fullName>
    </submittedName>
</protein>
<organism evidence="7 8">
    <name type="scientific">Streptomyces gossypii</name>
    <dbReference type="NCBI Taxonomy" id="2883101"/>
    <lineage>
        <taxon>Bacteria</taxon>
        <taxon>Bacillati</taxon>
        <taxon>Actinomycetota</taxon>
        <taxon>Actinomycetes</taxon>
        <taxon>Kitasatosporales</taxon>
        <taxon>Streptomycetaceae</taxon>
        <taxon>Streptomyces</taxon>
    </lineage>
</organism>
<dbReference type="EMBL" id="JAJAGO010000002">
    <property type="protein sequence ID" value="MCT2589439.1"/>
    <property type="molecule type" value="Genomic_DNA"/>
</dbReference>
<evidence type="ECO:0000256" key="6">
    <source>
        <dbReference type="SAM" id="Phobius"/>
    </source>
</evidence>
<evidence type="ECO:0000256" key="5">
    <source>
        <dbReference type="ARBA" id="ARBA00023136"/>
    </source>
</evidence>
<evidence type="ECO:0000256" key="4">
    <source>
        <dbReference type="ARBA" id="ARBA00022989"/>
    </source>
</evidence>
<keyword evidence="4 6" id="KW-1133">Transmembrane helix</keyword>
<feature type="transmembrane region" description="Helical" evidence="6">
    <location>
        <begin position="78"/>
        <end position="96"/>
    </location>
</feature>
<feature type="transmembrane region" description="Helical" evidence="6">
    <location>
        <begin position="102"/>
        <end position="128"/>
    </location>
</feature>
<feature type="transmembrane region" description="Helical" evidence="6">
    <location>
        <begin position="48"/>
        <end position="66"/>
    </location>
</feature>
<dbReference type="InterPro" id="IPR011701">
    <property type="entry name" value="MFS"/>
</dbReference>
<dbReference type="CDD" id="cd06173">
    <property type="entry name" value="MFS_MefA_like"/>
    <property type="match status" value="1"/>
</dbReference>
<dbReference type="SUPFAM" id="SSF103473">
    <property type="entry name" value="MFS general substrate transporter"/>
    <property type="match status" value="1"/>
</dbReference>
<dbReference type="PANTHER" id="PTHR23513">
    <property type="entry name" value="INTEGRAL MEMBRANE EFFLUX PROTEIN-RELATED"/>
    <property type="match status" value="1"/>
</dbReference>